<organism evidence="2">
    <name type="scientific">uncultured Caudovirales phage</name>
    <dbReference type="NCBI Taxonomy" id="2100421"/>
    <lineage>
        <taxon>Viruses</taxon>
        <taxon>Duplodnaviria</taxon>
        <taxon>Heunggongvirae</taxon>
        <taxon>Uroviricota</taxon>
        <taxon>Caudoviricetes</taxon>
        <taxon>Peduoviridae</taxon>
        <taxon>Maltschvirus</taxon>
        <taxon>Maltschvirus maltsch</taxon>
    </lineage>
</organism>
<evidence type="ECO:0000256" key="1">
    <source>
        <dbReference type="SAM" id="Coils"/>
    </source>
</evidence>
<proteinExistence type="predicted"/>
<accession>A0A6J5RQN5</accession>
<reference evidence="2" key="1">
    <citation type="submission" date="2020-05" db="EMBL/GenBank/DDBJ databases">
        <authorList>
            <person name="Chiriac C."/>
            <person name="Salcher M."/>
            <person name="Ghai R."/>
            <person name="Kavagutti S V."/>
        </authorList>
    </citation>
    <scope>NUCLEOTIDE SEQUENCE</scope>
</reference>
<name>A0A6J5RQN5_9CAUD</name>
<sequence length="68" mass="7292">MTTLADFNKAVARSAVAYGILVAKNEAYTQAYQEMQAADAENNAALEEVKSLVKTLDADAIKAIQESL</sequence>
<feature type="coiled-coil region" evidence="1">
    <location>
        <begin position="28"/>
        <end position="55"/>
    </location>
</feature>
<keyword evidence="1" id="KW-0175">Coiled coil</keyword>
<evidence type="ECO:0000313" key="2">
    <source>
        <dbReference type="EMBL" id="CAB4196596.1"/>
    </source>
</evidence>
<protein>
    <submittedName>
        <fullName evidence="2">Uncharacterized protein</fullName>
    </submittedName>
</protein>
<dbReference type="EMBL" id="LR797252">
    <property type="protein sequence ID" value="CAB4196596.1"/>
    <property type="molecule type" value="Genomic_DNA"/>
</dbReference>
<gene>
    <name evidence="2" type="ORF">UFOVP1290_116</name>
</gene>